<keyword evidence="2 6" id="KW-0819">tRNA processing</keyword>
<organism evidence="8 9">
    <name type="scientific">Alloalcanivorax profundimaris</name>
    <dbReference type="NCBI Taxonomy" id="2735259"/>
    <lineage>
        <taxon>Bacteria</taxon>
        <taxon>Pseudomonadati</taxon>
        <taxon>Pseudomonadota</taxon>
        <taxon>Gammaproteobacteria</taxon>
        <taxon>Oceanospirillales</taxon>
        <taxon>Alcanivoracaceae</taxon>
        <taxon>Alloalcanivorax</taxon>
    </lineage>
</organism>
<dbReference type="SUPFAM" id="SSF53098">
    <property type="entry name" value="Ribonuclease H-like"/>
    <property type="match status" value="1"/>
</dbReference>
<name>A0ABS0AW57_9GAMM</name>
<evidence type="ECO:0000256" key="3">
    <source>
        <dbReference type="ARBA" id="ARBA00022722"/>
    </source>
</evidence>
<dbReference type="CDD" id="cd06142">
    <property type="entry name" value="RNaseD_exo"/>
    <property type="match status" value="1"/>
</dbReference>
<dbReference type="EC" id="3.1.13.5" evidence="6"/>
<keyword evidence="3 6" id="KW-0540">Nuclease</keyword>
<keyword evidence="4 6" id="KW-0378">Hydrolase</keyword>
<accession>A0ABS0AW57</accession>
<reference evidence="8 9" key="1">
    <citation type="submission" date="2012-09" db="EMBL/GenBank/DDBJ databases">
        <title>Genome Sequence of alkane-degrading Bacterium Alcanivorax sp. 521-1.</title>
        <authorList>
            <person name="Lai Q."/>
            <person name="Shao Z."/>
        </authorList>
    </citation>
    <scope>NUCLEOTIDE SEQUENCE [LARGE SCALE GENOMIC DNA]</scope>
    <source>
        <strain evidence="8 9">521-1</strain>
    </source>
</reference>
<dbReference type="HAMAP" id="MF_01899">
    <property type="entry name" value="RNase_D"/>
    <property type="match status" value="1"/>
</dbReference>
<dbReference type="InterPro" id="IPR006292">
    <property type="entry name" value="RNase_D"/>
</dbReference>
<evidence type="ECO:0000313" key="8">
    <source>
        <dbReference type="EMBL" id="MBF5058362.1"/>
    </source>
</evidence>
<dbReference type="InterPro" id="IPR010997">
    <property type="entry name" value="HRDC-like_sf"/>
</dbReference>
<comment type="subcellular location">
    <subcellularLocation>
        <location evidence="6">Cytoplasm</location>
    </subcellularLocation>
</comment>
<dbReference type="Gene3D" id="3.30.420.10">
    <property type="entry name" value="Ribonuclease H-like superfamily/Ribonuclease H"/>
    <property type="match status" value="1"/>
</dbReference>
<dbReference type="Pfam" id="PF01612">
    <property type="entry name" value="DNA_pol_A_exo1"/>
    <property type="match status" value="1"/>
</dbReference>
<evidence type="ECO:0000256" key="4">
    <source>
        <dbReference type="ARBA" id="ARBA00022801"/>
    </source>
</evidence>
<comment type="cofactor">
    <cofactor evidence="6">
        <name>a divalent metal cation</name>
        <dbReference type="ChEBI" id="CHEBI:60240"/>
    </cofactor>
</comment>
<dbReference type="Pfam" id="PF00570">
    <property type="entry name" value="HRDC"/>
    <property type="match status" value="1"/>
</dbReference>
<evidence type="ECO:0000256" key="2">
    <source>
        <dbReference type="ARBA" id="ARBA00022694"/>
    </source>
</evidence>
<dbReference type="EMBL" id="ARXX01000094">
    <property type="protein sequence ID" value="MBF5058362.1"/>
    <property type="molecule type" value="Genomic_DNA"/>
</dbReference>
<comment type="caution">
    <text evidence="8">The sequence shown here is derived from an EMBL/GenBank/DDBJ whole genome shotgun (WGS) entry which is preliminary data.</text>
</comment>
<evidence type="ECO:0000256" key="5">
    <source>
        <dbReference type="ARBA" id="ARBA00022839"/>
    </source>
</evidence>
<evidence type="ECO:0000256" key="6">
    <source>
        <dbReference type="HAMAP-Rule" id="MF_01899"/>
    </source>
</evidence>
<dbReference type="InterPro" id="IPR002121">
    <property type="entry name" value="HRDC_dom"/>
</dbReference>
<gene>
    <name evidence="6" type="primary">rnd</name>
    <name evidence="8" type="ORF">Y5W_03656</name>
</gene>
<keyword evidence="5 6" id="KW-0269">Exonuclease</keyword>
<feature type="domain" description="HRDC" evidence="7">
    <location>
        <begin position="218"/>
        <end position="297"/>
    </location>
</feature>
<dbReference type="PROSITE" id="PS50967">
    <property type="entry name" value="HRDC"/>
    <property type="match status" value="1"/>
</dbReference>
<evidence type="ECO:0000313" key="9">
    <source>
        <dbReference type="Proteomes" id="UP000662703"/>
    </source>
</evidence>
<comment type="function">
    <text evidence="6">Exonuclease involved in the 3' processing of various precursor tRNAs. Initiates hydrolysis at the 3'-terminus of an RNA molecule and releases 5'-mononucleotides.</text>
</comment>
<dbReference type="SMART" id="SM00474">
    <property type="entry name" value="35EXOc"/>
    <property type="match status" value="1"/>
</dbReference>
<evidence type="ECO:0000259" key="7">
    <source>
        <dbReference type="PROSITE" id="PS50967"/>
    </source>
</evidence>
<evidence type="ECO:0000256" key="1">
    <source>
        <dbReference type="ARBA" id="ARBA00022490"/>
    </source>
</evidence>
<proteinExistence type="inferred from homology"/>
<dbReference type="NCBIfam" id="TIGR01388">
    <property type="entry name" value="rnd"/>
    <property type="match status" value="1"/>
</dbReference>
<sequence length="368" mass="41329">MRGIIGKPWIDMTYIWCDSAEALGEWTARLPAGAPLYLDTEFMRERTYYPRLALVQVHDGEAIRLIDTTRVAAADLAPALADRPLVMHACSEDLEALAAFSGAYPAAVEDTQIAAALTGEDMQLSYQRLVESRMGVSLPKGATRTDWLKRPLSEEQLRYAEDDVKYLPELAEGLREDLTRLGRAAWWDEECARLREDALKRAEPGDAWRQVKGAGALRGQELAVLEALAQWREDTARERDLPKGFVLRDNTLLDLCRARSLSRERLRELGMHPKAIRRDGDTVLALASDAAGATPPAPLPGPLEPAQRQTVKRLREEVSRIADDLALKPDVLVRRRWLEALVRDPERLPEPLTGWRHDLVARPLLESL</sequence>
<dbReference type="PANTHER" id="PTHR47649:SF1">
    <property type="entry name" value="RIBONUCLEASE D"/>
    <property type="match status" value="1"/>
</dbReference>
<comment type="similarity">
    <text evidence="6">Belongs to the RNase D family.</text>
</comment>
<dbReference type="Gene3D" id="1.10.150.80">
    <property type="entry name" value="HRDC domain"/>
    <property type="match status" value="2"/>
</dbReference>
<dbReference type="PANTHER" id="PTHR47649">
    <property type="entry name" value="RIBONUCLEASE D"/>
    <property type="match status" value="1"/>
</dbReference>
<dbReference type="InterPro" id="IPR051086">
    <property type="entry name" value="RNase_D-like"/>
</dbReference>
<dbReference type="SMART" id="SM00341">
    <property type="entry name" value="HRDC"/>
    <property type="match status" value="1"/>
</dbReference>
<dbReference type="InterPro" id="IPR036397">
    <property type="entry name" value="RNaseH_sf"/>
</dbReference>
<keyword evidence="1 6" id="KW-0963">Cytoplasm</keyword>
<keyword evidence="9" id="KW-1185">Reference proteome</keyword>
<dbReference type="SUPFAM" id="SSF47819">
    <property type="entry name" value="HRDC-like"/>
    <property type="match status" value="2"/>
</dbReference>
<protein>
    <recommendedName>
        <fullName evidence="6">Ribonuclease D</fullName>
        <shortName evidence="6">RNase D</shortName>
        <ecNumber evidence="6">3.1.13.5</ecNumber>
    </recommendedName>
</protein>
<dbReference type="InterPro" id="IPR002562">
    <property type="entry name" value="3'-5'_exonuclease_dom"/>
</dbReference>
<comment type="catalytic activity">
    <reaction evidence="6">
        <text>Exonucleolytic cleavage that removes extra residues from the 3'-terminus of tRNA to produce 5'-mononucleotides.</text>
        <dbReference type="EC" id="3.1.13.5"/>
    </reaction>
</comment>
<dbReference type="InterPro" id="IPR012337">
    <property type="entry name" value="RNaseH-like_sf"/>
</dbReference>
<dbReference type="Proteomes" id="UP000662703">
    <property type="component" value="Unassembled WGS sequence"/>
</dbReference>
<dbReference type="InterPro" id="IPR044876">
    <property type="entry name" value="HRDC_dom_sf"/>
</dbReference>